<reference evidence="2 3" key="1">
    <citation type="submission" date="2019-08" db="EMBL/GenBank/DDBJ databases">
        <title>Parahaliea maris sp. nov., isolated from the surface seawater.</title>
        <authorList>
            <person name="Liu Y."/>
        </authorList>
    </citation>
    <scope>NUCLEOTIDE SEQUENCE [LARGE SCALE GENOMIC DNA]</scope>
    <source>
        <strain evidence="2 3">S2-26</strain>
    </source>
</reference>
<comment type="caution">
    <text evidence="2">The sequence shown here is derived from an EMBL/GenBank/DDBJ whole genome shotgun (WGS) entry which is preliminary data.</text>
</comment>
<proteinExistence type="predicted"/>
<evidence type="ECO:0008006" key="4">
    <source>
        <dbReference type="Google" id="ProtNLM"/>
    </source>
</evidence>
<keyword evidence="3" id="KW-1185">Reference proteome</keyword>
<dbReference type="Proteomes" id="UP000321933">
    <property type="component" value="Unassembled WGS sequence"/>
</dbReference>
<name>A0A5C8ZPI2_9GAMM</name>
<sequence>MLAIMLVQSLFMALESGMQVSSAMDSAGHHASADSANGHADDAHQAAATADGDDNCDHCCQCHGQCTHFAAAGGARGPVLLARKTQIIPEPPQQLSLLPSSLYRPPISA</sequence>
<evidence type="ECO:0000256" key="1">
    <source>
        <dbReference type="SAM" id="MobiDB-lite"/>
    </source>
</evidence>
<gene>
    <name evidence="2" type="ORF">FVW59_13630</name>
</gene>
<feature type="region of interest" description="Disordered" evidence="1">
    <location>
        <begin position="25"/>
        <end position="53"/>
    </location>
</feature>
<evidence type="ECO:0000313" key="2">
    <source>
        <dbReference type="EMBL" id="TXS90383.1"/>
    </source>
</evidence>
<evidence type="ECO:0000313" key="3">
    <source>
        <dbReference type="Proteomes" id="UP000321933"/>
    </source>
</evidence>
<protein>
    <recommendedName>
        <fullName evidence="4">CopL family metal-binding regulatory protein</fullName>
    </recommendedName>
</protein>
<accession>A0A5C8ZPI2</accession>
<organism evidence="2 3">
    <name type="scientific">Parahaliea aestuarii</name>
    <dbReference type="NCBI Taxonomy" id="1852021"/>
    <lineage>
        <taxon>Bacteria</taxon>
        <taxon>Pseudomonadati</taxon>
        <taxon>Pseudomonadota</taxon>
        <taxon>Gammaproteobacteria</taxon>
        <taxon>Cellvibrionales</taxon>
        <taxon>Halieaceae</taxon>
        <taxon>Parahaliea</taxon>
    </lineage>
</organism>
<dbReference type="EMBL" id="VRYZ01000006">
    <property type="protein sequence ID" value="TXS90383.1"/>
    <property type="molecule type" value="Genomic_DNA"/>
</dbReference>
<dbReference type="RefSeq" id="WP_148064909.1">
    <property type="nucleotide sequence ID" value="NZ_VRYZ01000006.1"/>
</dbReference>
<dbReference type="AlphaFoldDB" id="A0A5C8ZPI2"/>